<evidence type="ECO:0000256" key="6">
    <source>
        <dbReference type="ARBA" id="ARBA00022989"/>
    </source>
</evidence>
<evidence type="ECO:0000256" key="5">
    <source>
        <dbReference type="ARBA" id="ARBA00022692"/>
    </source>
</evidence>
<dbReference type="InterPro" id="IPR023271">
    <property type="entry name" value="Aquaporin-like"/>
</dbReference>
<protein>
    <recommendedName>
        <fullName evidence="10">Formate transporter FocA</fullName>
    </recommendedName>
</protein>
<keyword evidence="6 11" id="KW-1133">Transmembrane helix</keyword>
<dbReference type="Proteomes" id="UP000254716">
    <property type="component" value="Unassembled WGS sequence"/>
</dbReference>
<evidence type="ECO:0000256" key="9">
    <source>
        <dbReference type="ARBA" id="ARBA00049660"/>
    </source>
</evidence>
<organism evidence="14 16">
    <name type="scientific">Escherichia coli</name>
    <dbReference type="NCBI Taxonomy" id="562"/>
    <lineage>
        <taxon>Bacteria</taxon>
        <taxon>Pseudomonadati</taxon>
        <taxon>Pseudomonadota</taxon>
        <taxon>Gammaproteobacteria</taxon>
        <taxon>Enterobacterales</taxon>
        <taxon>Enterobacteriaceae</taxon>
        <taxon>Escherichia</taxon>
    </lineage>
</organism>
<dbReference type="GO" id="GO:0042802">
    <property type="term" value="F:identical protein binding"/>
    <property type="evidence" value="ECO:0007669"/>
    <property type="project" value="UniProtKB-ARBA"/>
</dbReference>
<evidence type="ECO:0000256" key="4">
    <source>
        <dbReference type="ARBA" id="ARBA00022519"/>
    </source>
</evidence>
<dbReference type="FunFam" id="1.20.1080.10:FF:000006">
    <property type="entry name" value="Formate transporter FocA"/>
    <property type="match status" value="1"/>
</dbReference>
<dbReference type="NCBIfam" id="TIGR04060">
    <property type="entry name" value="formate_focA"/>
    <property type="match status" value="1"/>
</dbReference>
<feature type="transmembrane region" description="Helical" evidence="11">
    <location>
        <begin position="231"/>
        <end position="254"/>
    </location>
</feature>
<dbReference type="PROSITE" id="PS01006">
    <property type="entry name" value="FORMATE_NITRITE_TP_2"/>
    <property type="match status" value="1"/>
</dbReference>
<dbReference type="OMA" id="MIWFPIM"/>
<evidence type="ECO:0000256" key="11">
    <source>
        <dbReference type="SAM" id="Phobius"/>
    </source>
</evidence>
<dbReference type="EMBL" id="UGCV01000008">
    <property type="protein sequence ID" value="STJ17778.1"/>
    <property type="molecule type" value="Genomic_DNA"/>
</dbReference>
<evidence type="ECO:0000313" key="12">
    <source>
        <dbReference type="EMBL" id="STC88546.1"/>
    </source>
</evidence>
<evidence type="ECO:0000313" key="13">
    <source>
        <dbReference type="EMBL" id="STJ17778.1"/>
    </source>
</evidence>
<keyword evidence="7 11" id="KW-0472">Membrane</keyword>
<dbReference type="InterPro" id="IPR023999">
    <property type="entry name" value="Formate_transptr_FocA"/>
</dbReference>
<gene>
    <name evidence="14" type="primary">focA</name>
    <name evidence="12" type="ORF">NCTC10767_04803</name>
    <name evidence="15" type="ORF">NCTC9001_01222</name>
    <name evidence="14" type="ORF">NCTC9075_04237</name>
    <name evidence="13" type="ORF">NCTC9081_03244</name>
</gene>
<dbReference type="PANTHER" id="PTHR30520:SF10">
    <property type="entry name" value="FORMATE CHANNEL FOCA-RELATED"/>
    <property type="match status" value="1"/>
</dbReference>
<comment type="subcellular location">
    <subcellularLocation>
        <location evidence="1">Cell inner membrane</location>
        <topology evidence="1">Multi-pass membrane protein</topology>
    </subcellularLocation>
</comment>
<evidence type="ECO:0000256" key="7">
    <source>
        <dbReference type="ARBA" id="ARBA00023136"/>
    </source>
</evidence>
<dbReference type="AlphaFoldDB" id="A0A0D6ICT6"/>
<keyword evidence="3" id="KW-1003">Cell membrane</keyword>
<comment type="catalytic activity">
    <reaction evidence="8">
        <text>formate(in) = formate(out)</text>
        <dbReference type="Rhea" id="RHEA:29679"/>
        <dbReference type="ChEBI" id="CHEBI:15740"/>
    </reaction>
</comment>
<dbReference type="GO" id="GO:0005886">
    <property type="term" value="C:plasma membrane"/>
    <property type="evidence" value="ECO:0007669"/>
    <property type="project" value="UniProtKB-SubCell"/>
</dbReference>
<feature type="transmembrane region" description="Helical" evidence="11">
    <location>
        <begin position="368"/>
        <end position="390"/>
    </location>
</feature>
<dbReference type="Proteomes" id="UP000254181">
    <property type="component" value="Unassembled WGS sequence"/>
</dbReference>
<dbReference type="Gene3D" id="1.20.1080.10">
    <property type="entry name" value="Glycerol uptake facilitator protein"/>
    <property type="match status" value="1"/>
</dbReference>
<reference evidence="16 17" key="1">
    <citation type="submission" date="2018-06" db="EMBL/GenBank/DDBJ databases">
        <authorList>
            <consortium name="Pathogen Informatics"/>
            <person name="Doyle S."/>
        </authorList>
    </citation>
    <scope>NUCLEOTIDE SEQUENCE [LARGE SCALE GENOMIC DNA]</scope>
    <source>
        <strain evidence="12 17">NCTC10767</strain>
        <strain evidence="14 16">NCTC9075</strain>
        <strain evidence="13 18">NCTC9081</strain>
    </source>
</reference>
<dbReference type="NCBIfam" id="TIGR00790">
    <property type="entry name" value="fnt"/>
    <property type="match status" value="1"/>
</dbReference>
<dbReference type="InterPro" id="IPR024002">
    <property type="entry name" value="For/NO2_transpt_CS"/>
</dbReference>
<comment type="similarity">
    <text evidence="9">Belongs to the FNT transporter (TC 1.A.16) family.</text>
</comment>
<dbReference type="PANTHER" id="PTHR30520">
    <property type="entry name" value="FORMATE TRANSPORTER-RELATED"/>
    <property type="match status" value="1"/>
</dbReference>
<evidence type="ECO:0000256" key="2">
    <source>
        <dbReference type="ARBA" id="ARBA00022448"/>
    </source>
</evidence>
<evidence type="ECO:0000256" key="10">
    <source>
        <dbReference type="NCBIfam" id="TIGR04060"/>
    </source>
</evidence>
<dbReference type="Proteomes" id="UP000254647">
    <property type="component" value="Unassembled WGS sequence"/>
</dbReference>
<dbReference type="EMBL" id="UGEM01000004">
    <property type="protein sequence ID" value="STP20775.1"/>
    <property type="molecule type" value="Genomic_DNA"/>
</dbReference>
<evidence type="ECO:0000313" key="14">
    <source>
        <dbReference type="EMBL" id="STP20775.1"/>
    </source>
</evidence>
<keyword evidence="5 11" id="KW-0812">Transmembrane</keyword>
<feature type="transmembrane region" description="Helical" evidence="11">
    <location>
        <begin position="305"/>
        <end position="325"/>
    </location>
</feature>
<dbReference type="EMBL" id="UFXW01000004">
    <property type="protein sequence ID" value="STC88546.1"/>
    <property type="molecule type" value="Genomic_DNA"/>
</dbReference>
<dbReference type="SMR" id="A0A0D6ICT6"/>
<dbReference type="NCBIfam" id="NF008069">
    <property type="entry name" value="PRK10805.1"/>
    <property type="match status" value="1"/>
</dbReference>
<dbReference type="EMBL" id="CAADIS010000003">
    <property type="protein sequence ID" value="VFS13772.1"/>
    <property type="molecule type" value="Genomic_DNA"/>
</dbReference>
<dbReference type="Proteomes" id="UP000372890">
    <property type="component" value="Unassembled WGS sequence"/>
</dbReference>
<sequence>MPRFTYICINKIIVIIRLNIGNLYLINTIDIVTLFARCSLLINCFSGGCGKNSTHLLIFKIYFYLDNQIFTPYLHKNHASYGPISQARYDLYQFLIYNALLVSRRRLNKERVSVKADNPFDLLLPAAMAKVAEEAGVYKATKHPLKTFYLAITAGVFISIAFVFYITATTGTGTMPFGMAKLVGGICFSLGLILCVVCGADLFTSTVLIVVAKASGRITWGQLAKNWLNVYFGNLVGALLFVLLMWLSGEYMTANGQWGLNVLQTADHKVHHTFIEAVCLGILANLMVCLAVWMSYSGRSLMDKAFIMVLPVAMFVASGFEHSIANMFMIPMGIVIRDFASPEFWTAVGSAPENFSHLTVMNFITDNLIPVTIGNIIGGGLLVGLTYWVIYLRENDHH</sequence>
<evidence type="ECO:0000313" key="18">
    <source>
        <dbReference type="Proteomes" id="UP000254716"/>
    </source>
</evidence>
<evidence type="ECO:0000256" key="3">
    <source>
        <dbReference type="ARBA" id="ARBA00022475"/>
    </source>
</evidence>
<evidence type="ECO:0000313" key="19">
    <source>
        <dbReference type="Proteomes" id="UP000372890"/>
    </source>
</evidence>
<dbReference type="Pfam" id="PF01226">
    <property type="entry name" value="Form_Nir_trans"/>
    <property type="match status" value="1"/>
</dbReference>
<evidence type="ECO:0000256" key="8">
    <source>
        <dbReference type="ARBA" id="ARBA00035914"/>
    </source>
</evidence>
<dbReference type="InterPro" id="IPR000292">
    <property type="entry name" value="For/NO2_transpt"/>
</dbReference>
<reference evidence="15 19" key="2">
    <citation type="submission" date="2019-03" db="EMBL/GenBank/DDBJ databases">
        <authorList>
            <consortium name="Pathogen Informatics"/>
        </authorList>
    </citation>
    <scope>NUCLEOTIDE SEQUENCE [LARGE SCALE GENOMIC DNA]</scope>
    <source>
        <strain evidence="15 19">NCTC9001</strain>
    </source>
</reference>
<evidence type="ECO:0000313" key="15">
    <source>
        <dbReference type="EMBL" id="VFS13772.1"/>
    </source>
</evidence>
<evidence type="ECO:0000313" key="17">
    <source>
        <dbReference type="Proteomes" id="UP000254647"/>
    </source>
</evidence>
<keyword evidence="4" id="KW-0997">Cell inner membrane</keyword>
<accession>A0A0D6ICT6</accession>
<name>A0A0D6ICT6_ECOLX</name>
<feature type="transmembrane region" description="Helical" evidence="11">
    <location>
        <begin position="148"/>
        <end position="168"/>
    </location>
</feature>
<evidence type="ECO:0000256" key="1">
    <source>
        <dbReference type="ARBA" id="ARBA00004429"/>
    </source>
</evidence>
<keyword evidence="2" id="KW-0813">Transport</keyword>
<feature type="transmembrane region" description="Helical" evidence="11">
    <location>
        <begin position="188"/>
        <end position="211"/>
    </location>
</feature>
<proteinExistence type="inferred from homology"/>
<dbReference type="PROSITE" id="PS01005">
    <property type="entry name" value="FORMATE_NITRITE_TP_1"/>
    <property type="match status" value="1"/>
</dbReference>
<feature type="transmembrane region" description="Helical" evidence="11">
    <location>
        <begin position="274"/>
        <end position="293"/>
    </location>
</feature>
<evidence type="ECO:0000313" key="16">
    <source>
        <dbReference type="Proteomes" id="UP000254181"/>
    </source>
</evidence>
<dbReference type="GO" id="GO:0015499">
    <property type="term" value="F:formate transmembrane transporter activity"/>
    <property type="evidence" value="ECO:0007669"/>
    <property type="project" value="UniProtKB-UniRule"/>
</dbReference>